<evidence type="ECO:0000313" key="2">
    <source>
        <dbReference type="Proteomes" id="UP000700212"/>
    </source>
</evidence>
<protein>
    <submittedName>
        <fullName evidence="1">Uncharacterized protein</fullName>
    </submittedName>
</protein>
<sequence length="91" mass="10485">MHSKQQLFQHLLPALQARTADLATLGEQVTVDQLFEYCMENRFRNHPLDALPVHQVVASIFRVTLADLQPSTVYCDVEEDEIRTLLYDVDI</sequence>
<dbReference type="Proteomes" id="UP000700212">
    <property type="component" value="Unassembled WGS sequence"/>
</dbReference>
<reference evidence="1" key="2">
    <citation type="submission" date="2021-09" db="EMBL/GenBank/DDBJ databases">
        <authorList>
            <person name="Gilroy R."/>
        </authorList>
    </citation>
    <scope>NUCLEOTIDE SEQUENCE</scope>
    <source>
        <strain evidence="1">CHK160-4876</strain>
    </source>
</reference>
<comment type="caution">
    <text evidence="1">The sequence shown here is derived from an EMBL/GenBank/DDBJ whole genome shotgun (WGS) entry which is preliminary data.</text>
</comment>
<dbReference type="RefSeq" id="WP_108306795.1">
    <property type="nucleotide sequence ID" value="NZ_QAFW01000012.1"/>
</dbReference>
<organism evidence="1 2">
    <name type="scientific">Metalysinibacillus jejuensis</name>
    <dbReference type="NCBI Taxonomy" id="914327"/>
    <lineage>
        <taxon>Bacteria</taxon>
        <taxon>Bacillati</taxon>
        <taxon>Bacillota</taxon>
        <taxon>Bacilli</taxon>
        <taxon>Bacillales</taxon>
        <taxon>Caryophanaceae</taxon>
        <taxon>Metalysinibacillus</taxon>
    </lineage>
</organism>
<dbReference type="EMBL" id="DYTV01000086">
    <property type="protein sequence ID" value="HJH11304.1"/>
    <property type="molecule type" value="Genomic_DNA"/>
</dbReference>
<name>A0A921NC50_9BACL</name>
<dbReference type="AlphaFoldDB" id="A0A921NC50"/>
<reference evidence="1" key="1">
    <citation type="journal article" date="2021" name="PeerJ">
        <title>Extensive microbial diversity within the chicken gut microbiome revealed by metagenomics and culture.</title>
        <authorList>
            <person name="Gilroy R."/>
            <person name="Ravi A."/>
            <person name="Getino M."/>
            <person name="Pursley I."/>
            <person name="Horton D.L."/>
            <person name="Alikhan N.F."/>
            <person name="Baker D."/>
            <person name="Gharbi K."/>
            <person name="Hall N."/>
            <person name="Watson M."/>
            <person name="Adriaenssens E.M."/>
            <person name="Foster-Nyarko E."/>
            <person name="Jarju S."/>
            <person name="Secka A."/>
            <person name="Antonio M."/>
            <person name="Oren A."/>
            <person name="Chaudhuri R.R."/>
            <person name="La Ragione R."/>
            <person name="Hildebrand F."/>
            <person name="Pallen M.J."/>
        </authorList>
    </citation>
    <scope>NUCLEOTIDE SEQUENCE</scope>
    <source>
        <strain evidence="1">CHK160-4876</strain>
    </source>
</reference>
<proteinExistence type="predicted"/>
<accession>A0A921NC50</accession>
<gene>
    <name evidence="1" type="ORF">K8V30_06400</name>
</gene>
<evidence type="ECO:0000313" key="1">
    <source>
        <dbReference type="EMBL" id="HJH11304.1"/>
    </source>
</evidence>